<evidence type="ECO:0000259" key="1">
    <source>
        <dbReference type="Pfam" id="PF05282"/>
    </source>
</evidence>
<protein>
    <recommendedName>
        <fullName evidence="1">AAR2 C-terminal domain-containing protein</fullName>
    </recommendedName>
</protein>
<dbReference type="EMBL" id="KI393866">
    <property type="protein sequence ID" value="ERN06965.1"/>
    <property type="molecule type" value="Genomic_DNA"/>
</dbReference>
<dbReference type="GO" id="GO:0000244">
    <property type="term" value="P:spliceosomal tri-snRNP complex assembly"/>
    <property type="evidence" value="ECO:0000318"/>
    <property type="project" value="GO_Central"/>
</dbReference>
<dbReference type="STRING" id="13333.W1PIN5"/>
<keyword evidence="3" id="KW-1185">Reference proteome</keyword>
<dbReference type="FunFam" id="1.25.40.550:FF:000002">
    <property type="entry name" value="AAR2 protein family"/>
    <property type="match status" value="1"/>
</dbReference>
<dbReference type="CDD" id="cd13778">
    <property type="entry name" value="Aar2_C"/>
    <property type="match status" value="1"/>
</dbReference>
<name>W1PIN5_AMBTC</name>
<reference evidence="3" key="1">
    <citation type="journal article" date="2013" name="Science">
        <title>The Amborella genome and the evolution of flowering plants.</title>
        <authorList>
            <consortium name="Amborella Genome Project"/>
        </authorList>
    </citation>
    <scope>NUCLEOTIDE SEQUENCE [LARGE SCALE GENOMIC DNA]</scope>
</reference>
<dbReference type="Gramene" id="ERN06965">
    <property type="protein sequence ID" value="ERN06965"/>
    <property type="gene ID" value="AMTR_s00005p00267850"/>
</dbReference>
<dbReference type="PANTHER" id="PTHR12689">
    <property type="entry name" value="A1 CISTRON SPLICING FACTOR AAR2-RELATED"/>
    <property type="match status" value="1"/>
</dbReference>
<dbReference type="InterPro" id="IPR007946">
    <property type="entry name" value="AAR2"/>
</dbReference>
<organism evidence="2 3">
    <name type="scientific">Amborella trichopoda</name>
    <dbReference type="NCBI Taxonomy" id="13333"/>
    <lineage>
        <taxon>Eukaryota</taxon>
        <taxon>Viridiplantae</taxon>
        <taxon>Streptophyta</taxon>
        <taxon>Embryophyta</taxon>
        <taxon>Tracheophyta</taxon>
        <taxon>Spermatophyta</taxon>
        <taxon>Magnoliopsida</taxon>
        <taxon>Amborellales</taxon>
        <taxon>Amborellaceae</taxon>
        <taxon>Amborella</taxon>
    </lineage>
</organism>
<dbReference type="InterPro" id="IPR038514">
    <property type="entry name" value="AAR2_C_sf"/>
</dbReference>
<dbReference type="AlphaFoldDB" id="W1PIN5"/>
<dbReference type="PANTHER" id="PTHR12689:SF4">
    <property type="entry name" value="PROTEIN AAR2 HOMOLOG"/>
    <property type="match status" value="1"/>
</dbReference>
<dbReference type="Gene3D" id="1.25.40.550">
    <property type="entry name" value="Aar2, C-terminal domain-like"/>
    <property type="match status" value="1"/>
</dbReference>
<dbReference type="eggNOG" id="KOG3937">
    <property type="taxonomic scope" value="Eukaryota"/>
</dbReference>
<evidence type="ECO:0000313" key="3">
    <source>
        <dbReference type="Proteomes" id="UP000017836"/>
    </source>
</evidence>
<dbReference type="InterPro" id="IPR033648">
    <property type="entry name" value="AAR2_C"/>
</dbReference>
<evidence type="ECO:0000313" key="2">
    <source>
        <dbReference type="EMBL" id="ERN06965.1"/>
    </source>
</evidence>
<gene>
    <name evidence="2" type="ORF">AMTR_s00005p00267850</name>
</gene>
<accession>W1PIN5</accession>
<proteinExistence type="predicted"/>
<sequence length="338" mass="38762">MFLFRPFNISLQEPVLLISSIVLTRLPSWEITVADVIFAEECYSMAVKNLEFDHQLGPYGLIQFWDWIHISNYVTKDVIKRIEPIGGEITVTNEAELAETVPKTAMEKQLAEQLKNKRLLDTTKRACSPRCYYTTIPHVFKVKGVPKEELTSLNLDKTHQLESILMQNFAGEEDLLLGELQFCFIAFLMGQSLGAFFQWKAILSLLLGCQEAPFHSRSQLFSKFIKVIYFQLNHGLQQTHGNTSNRDKGVFIFMEDSWLNGDNFLHHLCKEFFSLTQEATTIDGNLLLWVKKLKELLETSLGWNFDRSPEDGIFGEDDEFAPVVVMPEETRGCEEMAS</sequence>
<feature type="domain" description="AAR2 C-terminal" evidence="1">
    <location>
        <begin position="133"/>
        <end position="306"/>
    </location>
</feature>
<dbReference type="Proteomes" id="UP000017836">
    <property type="component" value="Unassembled WGS sequence"/>
</dbReference>
<dbReference type="HOGENOM" id="CLU_036039_1_0_1"/>
<dbReference type="Pfam" id="PF05282">
    <property type="entry name" value="AAR2"/>
    <property type="match status" value="1"/>
</dbReference>